<feature type="transmembrane region" description="Helical" evidence="8">
    <location>
        <begin position="560"/>
        <end position="579"/>
    </location>
</feature>
<dbReference type="PANTHER" id="PTHR32063:SF24">
    <property type="entry name" value="CATION EFFLUX SYSTEM (ACRB_ACRD_ACRF FAMILY)"/>
    <property type="match status" value="1"/>
</dbReference>
<feature type="transmembrane region" description="Helical" evidence="8">
    <location>
        <begin position="921"/>
        <end position="941"/>
    </location>
</feature>
<feature type="transmembrane region" description="Helical" evidence="8">
    <location>
        <begin position="12"/>
        <end position="31"/>
    </location>
</feature>
<evidence type="ECO:0000313" key="10">
    <source>
        <dbReference type="Proteomes" id="UP001501565"/>
    </source>
</evidence>
<feature type="transmembrane region" description="Helical" evidence="8">
    <location>
        <begin position="895"/>
        <end position="914"/>
    </location>
</feature>
<keyword evidence="10" id="KW-1185">Reference proteome</keyword>
<evidence type="ECO:0000256" key="6">
    <source>
        <dbReference type="ARBA" id="ARBA00022989"/>
    </source>
</evidence>
<dbReference type="PANTHER" id="PTHR32063">
    <property type="match status" value="1"/>
</dbReference>
<evidence type="ECO:0000256" key="8">
    <source>
        <dbReference type="SAM" id="Phobius"/>
    </source>
</evidence>
<evidence type="ECO:0000256" key="1">
    <source>
        <dbReference type="ARBA" id="ARBA00004651"/>
    </source>
</evidence>
<keyword evidence="4" id="KW-1003">Cell membrane</keyword>
<proteinExistence type="inferred from homology"/>
<comment type="similarity">
    <text evidence="2">Belongs to the resistance-nodulation-cell division (RND) (TC 2.A.6) family.</text>
</comment>
<dbReference type="PRINTS" id="PR00702">
    <property type="entry name" value="ACRIFLAVINRP"/>
</dbReference>
<feature type="transmembrane region" description="Helical" evidence="8">
    <location>
        <begin position="1024"/>
        <end position="1050"/>
    </location>
</feature>
<accession>A0ABP7M7M0</accession>
<evidence type="ECO:0000313" key="9">
    <source>
        <dbReference type="EMBL" id="GAA3917032.1"/>
    </source>
</evidence>
<dbReference type="Gene3D" id="1.20.1640.10">
    <property type="entry name" value="Multidrug efflux transporter AcrB transmembrane domain"/>
    <property type="match status" value="2"/>
</dbReference>
<dbReference type="SUPFAM" id="SSF82866">
    <property type="entry name" value="Multidrug efflux transporter AcrB transmembrane domain"/>
    <property type="match status" value="2"/>
</dbReference>
<reference evidence="10" key="1">
    <citation type="journal article" date="2019" name="Int. J. Syst. Evol. Microbiol.">
        <title>The Global Catalogue of Microorganisms (GCM) 10K type strain sequencing project: providing services to taxonomists for standard genome sequencing and annotation.</title>
        <authorList>
            <consortium name="The Broad Institute Genomics Platform"/>
            <consortium name="The Broad Institute Genome Sequencing Center for Infectious Disease"/>
            <person name="Wu L."/>
            <person name="Ma J."/>
        </authorList>
    </citation>
    <scope>NUCLEOTIDE SEQUENCE [LARGE SCALE GENOMIC DNA]</scope>
    <source>
        <strain evidence="10">JCM 17551</strain>
    </source>
</reference>
<dbReference type="NCBIfam" id="TIGR00914">
    <property type="entry name" value="2A0601"/>
    <property type="match status" value="1"/>
</dbReference>
<dbReference type="EMBL" id="BAABBN010000004">
    <property type="protein sequence ID" value="GAA3917032.1"/>
    <property type="molecule type" value="Genomic_DNA"/>
</dbReference>
<evidence type="ECO:0000256" key="5">
    <source>
        <dbReference type="ARBA" id="ARBA00022692"/>
    </source>
</evidence>
<comment type="caution">
    <text evidence="9">The sequence shown here is derived from an EMBL/GenBank/DDBJ whole genome shotgun (WGS) entry which is preliminary data.</text>
</comment>
<dbReference type="InterPro" id="IPR004763">
    <property type="entry name" value="CusA-like"/>
</dbReference>
<feature type="transmembrane region" description="Helical" evidence="8">
    <location>
        <begin position="502"/>
        <end position="528"/>
    </location>
</feature>
<feature type="transmembrane region" description="Helical" evidence="8">
    <location>
        <begin position="947"/>
        <end position="968"/>
    </location>
</feature>
<comment type="subcellular location">
    <subcellularLocation>
        <location evidence="1">Cell membrane</location>
        <topology evidence="1">Multi-pass membrane protein</topology>
    </subcellularLocation>
</comment>
<dbReference type="RefSeq" id="WP_344796094.1">
    <property type="nucleotide sequence ID" value="NZ_BAABBN010000004.1"/>
</dbReference>
<dbReference type="SUPFAM" id="SSF82714">
    <property type="entry name" value="Multidrug efflux transporter AcrB TolC docking domain, DN and DC subdomains"/>
    <property type="match status" value="2"/>
</dbReference>
<evidence type="ECO:0000256" key="3">
    <source>
        <dbReference type="ARBA" id="ARBA00022448"/>
    </source>
</evidence>
<dbReference type="Gene3D" id="3.30.70.1440">
    <property type="entry name" value="Multidrug efflux transporter AcrB pore domain"/>
    <property type="match status" value="1"/>
</dbReference>
<feature type="transmembrane region" description="Helical" evidence="8">
    <location>
        <begin position="352"/>
        <end position="371"/>
    </location>
</feature>
<protein>
    <submittedName>
        <fullName evidence="9">Efflux RND transporter permease subunit</fullName>
    </submittedName>
</protein>
<sequence length="1059" mass="115120">MLNRVVDWAMGNRLLVVIALMTMIISAVFIIPRLNLDAFPDVTNVQVAVNTEAPGLASEEVEQLITFPIEAVMYALPDVEEVRSISKTGLSGITVVFKEGTDIYQARQLVFERLQQAKELIPAGVGTPEMGPNTSGLGQVYQYMLLAEPGSEYDKMALRSLNDWVVKLLLMPVDGVTDVLSFGGDVQQYQVNLNPARLLAYQLTQSDVVEALENNNVNAGGWYMDRGQEQLVIRGVGWLSPNQQGMDEINQIPLKTINGAVVMVSDVAEVKLGSEIRQGAVTMTRRDSKGDAENLGEVVTGVVLKRIGSNTKTTIDGINERVTLIQQALPEGVRFEPFYDQADLITQAVKTVVNALLMAFVFIVVVLALFLMNLRATFLVLISIPISIGIALMVMSWLGLSANLMSLGGIAVAIGMLVDGSVVMVENMFKHLSRPDAEHAKDVRGYDPHDAEHDKHGIALRLQQAAREVARPIFFASGIILVVFMPLFSFEGVEAKLFQPMAISIMLAMVSAVLVALIVVPALASFMFRRGVKEKDSFVLKPLDKLYRKSLQWAMMRSKIVIAGAIISVGSALALLPQLGTEFVPELEEGTINLRVTLAPSSSLDTALSVAPKLEAKLLEFPEVTYALSRIGRAEIGGDPEPVNNIEIYIGLKPVSEWTTANNRIDLQNEMEKKLEQFPGLLLNFSQPISTRVDELLSGVKAQLAIKLFGPDLDTLAEQGQAIEQVVKTVEGTKDVAMEQISGEAQLVISPDRRQLSRYGLSVGDVMSVVRDGIGGETAGQVINGNERYDIYVRLADKYRKDQQAIADLRLQSPTGAWVRLGDVANIGIESGPPQVRRDDVQRRVVIQANVQGRDMGNVVADIRRVIDEQVDLPAGYSVDIGGQFENQQRAQKRLSLVVPVSLALIALLLYFAFNSIGQALLILLNVPLAIIGGVFSLYFSGQYLSVPSSIGFITLFGVAVLNGVVMVESINQRVKDGLSVDDAVFSGAASRLRPVLMTALTSALGLIPMLMSTGVGAEIQKPLASVIVGGLISATVLTLFVVPALYGWFSKWKLAENE</sequence>
<dbReference type="Pfam" id="PF00873">
    <property type="entry name" value="ACR_tran"/>
    <property type="match status" value="1"/>
</dbReference>
<feature type="transmembrane region" description="Helical" evidence="8">
    <location>
        <begin position="996"/>
        <end position="1018"/>
    </location>
</feature>
<dbReference type="InterPro" id="IPR001036">
    <property type="entry name" value="Acrflvin-R"/>
</dbReference>
<dbReference type="Gene3D" id="3.30.2090.10">
    <property type="entry name" value="Multidrug efflux transporter AcrB TolC docking domain, DN and DC subdomains"/>
    <property type="match status" value="2"/>
</dbReference>
<feature type="transmembrane region" description="Helical" evidence="8">
    <location>
        <begin position="378"/>
        <end position="398"/>
    </location>
</feature>
<evidence type="ECO:0000256" key="7">
    <source>
        <dbReference type="ARBA" id="ARBA00023136"/>
    </source>
</evidence>
<dbReference type="Gene3D" id="3.30.70.1430">
    <property type="entry name" value="Multidrug efflux transporter AcrB pore domain"/>
    <property type="match status" value="2"/>
</dbReference>
<keyword evidence="5 8" id="KW-0812">Transmembrane</keyword>
<gene>
    <name evidence="9" type="ORF">GCM10022277_09910</name>
</gene>
<keyword evidence="7 8" id="KW-0472">Membrane</keyword>
<keyword evidence="3" id="KW-0813">Transport</keyword>
<feature type="transmembrane region" description="Helical" evidence="8">
    <location>
        <begin position="404"/>
        <end position="425"/>
    </location>
</feature>
<name>A0ABP7M7M0_9GAMM</name>
<dbReference type="Proteomes" id="UP001501565">
    <property type="component" value="Unassembled WGS sequence"/>
</dbReference>
<organism evidence="9 10">
    <name type="scientific">Litoribacillus peritrichatus</name>
    <dbReference type="NCBI Taxonomy" id="718191"/>
    <lineage>
        <taxon>Bacteria</taxon>
        <taxon>Pseudomonadati</taxon>
        <taxon>Pseudomonadota</taxon>
        <taxon>Gammaproteobacteria</taxon>
        <taxon>Oceanospirillales</taxon>
        <taxon>Oceanospirillaceae</taxon>
        <taxon>Litoribacillus</taxon>
    </lineage>
</organism>
<dbReference type="InterPro" id="IPR027463">
    <property type="entry name" value="AcrB_DN_DC_subdom"/>
</dbReference>
<evidence type="ECO:0000256" key="4">
    <source>
        <dbReference type="ARBA" id="ARBA00022475"/>
    </source>
</evidence>
<dbReference type="SUPFAM" id="SSF82693">
    <property type="entry name" value="Multidrug efflux transporter AcrB pore domain, PN1, PN2, PC1 and PC2 subdomains"/>
    <property type="match status" value="3"/>
</dbReference>
<keyword evidence="6 8" id="KW-1133">Transmembrane helix</keyword>
<feature type="transmembrane region" description="Helical" evidence="8">
    <location>
        <begin position="469"/>
        <end position="490"/>
    </location>
</feature>
<dbReference type="Gene3D" id="3.30.70.1320">
    <property type="entry name" value="Multidrug efflux transporter AcrB pore domain like"/>
    <property type="match status" value="1"/>
</dbReference>
<evidence type="ECO:0000256" key="2">
    <source>
        <dbReference type="ARBA" id="ARBA00010942"/>
    </source>
</evidence>